<keyword evidence="1" id="KW-0999">Mitochondrion inner membrane</keyword>
<dbReference type="OMA" id="CESLKCY"/>
<dbReference type="AlphaFoldDB" id="G1Q8H6"/>
<dbReference type="eggNOG" id="KOG2966">
    <property type="taxonomic scope" value="Eukaryota"/>
</dbReference>
<reference evidence="2" key="3">
    <citation type="submission" date="2025-09" db="UniProtKB">
        <authorList>
            <consortium name="Ensembl"/>
        </authorList>
    </citation>
    <scope>IDENTIFICATION</scope>
</reference>
<evidence type="ECO:0000313" key="3">
    <source>
        <dbReference type="Proteomes" id="UP000001074"/>
    </source>
</evidence>
<proteinExistence type="inferred from homology"/>
<keyword evidence="1" id="KW-0472">Membrane</keyword>
<dbReference type="GO" id="GO:0051560">
    <property type="term" value="P:mitochondrial calcium ion homeostasis"/>
    <property type="evidence" value="ECO:0007669"/>
    <property type="project" value="UniProtKB-UniRule"/>
</dbReference>
<dbReference type="InParanoid" id="G1Q8H6"/>
<dbReference type="GeneTree" id="ENSGT00940000158059"/>
<organism evidence="2 3">
    <name type="scientific">Myotis lucifugus</name>
    <name type="common">Little brown bat</name>
    <dbReference type="NCBI Taxonomy" id="59463"/>
    <lineage>
        <taxon>Eukaryota</taxon>
        <taxon>Metazoa</taxon>
        <taxon>Chordata</taxon>
        <taxon>Craniata</taxon>
        <taxon>Vertebrata</taxon>
        <taxon>Euteleostomi</taxon>
        <taxon>Mammalia</taxon>
        <taxon>Eutheria</taxon>
        <taxon>Laurasiatheria</taxon>
        <taxon>Chiroptera</taxon>
        <taxon>Yangochiroptera</taxon>
        <taxon>Vespertilionidae</taxon>
        <taxon>Myotis</taxon>
    </lineage>
</organism>
<evidence type="ECO:0000313" key="2">
    <source>
        <dbReference type="Ensembl" id="ENSMLUP00000020009.1"/>
    </source>
</evidence>
<keyword evidence="1" id="KW-0109">Calcium transport</keyword>
<reference evidence="2 3" key="1">
    <citation type="journal article" date="2011" name="Nature">
        <title>A high-resolution map of human evolutionary constraint using 29 mammals.</title>
        <authorList>
            <person name="Lindblad-Toh K."/>
            <person name="Garber M."/>
            <person name="Zuk O."/>
            <person name="Lin M.F."/>
            <person name="Parker B.J."/>
            <person name="Washietl S."/>
            <person name="Kheradpour P."/>
            <person name="Ernst J."/>
            <person name="Jordan G."/>
            <person name="Mauceli E."/>
            <person name="Ward L.D."/>
            <person name="Lowe C.B."/>
            <person name="Holloway A.K."/>
            <person name="Clamp M."/>
            <person name="Gnerre S."/>
            <person name="Alfoldi J."/>
            <person name="Beal K."/>
            <person name="Chang J."/>
            <person name="Clawson H."/>
            <person name="Cuff J."/>
            <person name="Di Palma F."/>
            <person name="Fitzgerald S."/>
            <person name="Flicek P."/>
            <person name="Guttman M."/>
            <person name="Hubisz M.J."/>
            <person name="Jaffe D.B."/>
            <person name="Jungreis I."/>
            <person name="Kent W.J."/>
            <person name="Kostka D."/>
            <person name="Lara M."/>
            <person name="Martins A.L."/>
            <person name="Massingham T."/>
            <person name="Moltke I."/>
            <person name="Raney B.J."/>
            <person name="Rasmussen M.D."/>
            <person name="Robinson J."/>
            <person name="Stark A."/>
            <person name="Vilella A.J."/>
            <person name="Wen J."/>
            <person name="Xie X."/>
            <person name="Zody M.C."/>
            <person name="Baldwin J."/>
            <person name="Bloom T."/>
            <person name="Chin C.W."/>
            <person name="Heiman D."/>
            <person name="Nicol R."/>
            <person name="Nusbaum C."/>
            <person name="Young S."/>
            <person name="Wilkinson J."/>
            <person name="Worley K.C."/>
            <person name="Kovar C.L."/>
            <person name="Muzny D.M."/>
            <person name="Gibbs R.A."/>
            <person name="Cree A."/>
            <person name="Dihn H.H."/>
            <person name="Fowler G."/>
            <person name="Jhangiani S."/>
            <person name="Joshi V."/>
            <person name="Lee S."/>
            <person name="Lewis L.R."/>
            <person name="Nazareth L.V."/>
            <person name="Okwuonu G."/>
            <person name="Santibanez J."/>
            <person name="Warren W.C."/>
            <person name="Mardis E.R."/>
            <person name="Weinstock G.M."/>
            <person name="Wilson R.K."/>
            <person name="Delehaunty K."/>
            <person name="Dooling D."/>
            <person name="Fronik C."/>
            <person name="Fulton L."/>
            <person name="Fulton B."/>
            <person name="Graves T."/>
            <person name="Minx P."/>
            <person name="Sodergren E."/>
            <person name="Birney E."/>
            <person name="Margulies E.H."/>
            <person name="Herrero J."/>
            <person name="Green E.D."/>
            <person name="Haussler D."/>
            <person name="Siepel A."/>
            <person name="Goldman N."/>
            <person name="Pollard K.S."/>
            <person name="Pedersen J.S."/>
            <person name="Lander E.S."/>
            <person name="Kellis M."/>
        </authorList>
    </citation>
    <scope>NUCLEOTIDE SEQUENCE [LARGE SCALE GENOMIC DNA]</scope>
</reference>
<dbReference type="EMBL" id="AAPE02042581">
    <property type="status" value="NOT_ANNOTATED_CDS"/>
    <property type="molecule type" value="Genomic_DNA"/>
</dbReference>
<dbReference type="PANTHER" id="PTHR13462:SF6">
    <property type="entry name" value="CALCIUM UNIPORTER REGULATORY SUBUNIT MCUB, MITOCHONDRIAL"/>
    <property type="match status" value="1"/>
</dbReference>
<dbReference type="InterPro" id="IPR039055">
    <property type="entry name" value="MCU_fam"/>
</dbReference>
<dbReference type="STRING" id="59463.ENSMLUP00000020009"/>
<accession>G1Q8H6</accession>
<protein>
    <recommendedName>
        <fullName evidence="1">Calcium uniporter regulatory subunit MCUb</fullName>
    </recommendedName>
</protein>
<dbReference type="Proteomes" id="UP000001074">
    <property type="component" value="Unassembled WGS sequence"/>
</dbReference>
<keyword evidence="1" id="KW-0496">Mitochondrion</keyword>
<reference evidence="2" key="2">
    <citation type="submission" date="2025-08" db="UniProtKB">
        <authorList>
            <consortium name="Ensembl"/>
        </authorList>
    </citation>
    <scope>IDENTIFICATION</scope>
</reference>
<comment type="similarity">
    <text evidence="1">Belongs to the MCU (TC 1.A.77) family.</text>
</comment>
<keyword evidence="1" id="KW-0406">Ion transport</keyword>
<gene>
    <name evidence="2" type="primary">MCUB</name>
</gene>
<dbReference type="HOGENOM" id="CLU_2102514_0_0_1"/>
<dbReference type="Ensembl" id="ENSMLUT00000022926.1">
    <property type="protein sequence ID" value="ENSMLUP00000020009.1"/>
    <property type="gene ID" value="ENSMLUG00000025426.1"/>
</dbReference>
<keyword evidence="1" id="KW-0813">Transport</keyword>
<name>G1Q8H6_MYOLU</name>
<dbReference type="GO" id="GO:1990246">
    <property type="term" value="C:uniplex complex"/>
    <property type="evidence" value="ECO:0007669"/>
    <property type="project" value="TreeGrafter"/>
</dbReference>
<dbReference type="PANTHER" id="PTHR13462">
    <property type="entry name" value="CALCIUM UNIPORTER PROTEIN, MITOCHONDRIAL"/>
    <property type="match status" value="1"/>
</dbReference>
<evidence type="ECO:0000256" key="1">
    <source>
        <dbReference type="RuleBase" id="RU367035"/>
    </source>
</evidence>
<sequence length="116" mass="12872">QVLCVKLCESLKCYQAHLYSTVAPPDEVTVSYRHGLPLITLTLPSRNERCQFVVKPMLSTVGSFLQDVQNEDKGVKNAAIFTADGSEIATSTLMGFLLMNDFKLVINKITYDVQCP</sequence>
<dbReference type="GO" id="GO:0019855">
    <property type="term" value="F:calcium channel inhibitor activity"/>
    <property type="evidence" value="ECO:0007669"/>
    <property type="project" value="TreeGrafter"/>
</dbReference>
<dbReference type="GO" id="GO:0036444">
    <property type="term" value="P:calcium import into the mitochondrion"/>
    <property type="evidence" value="ECO:0007669"/>
    <property type="project" value="TreeGrafter"/>
</dbReference>
<keyword evidence="1" id="KW-0106">Calcium</keyword>
<keyword evidence="3" id="KW-1185">Reference proteome</keyword>
<comment type="subcellular location">
    <subcellularLocation>
        <location evidence="1">Mitochondrion inner membrane</location>
        <topology evidence="1">Multi-pass membrane protein</topology>
    </subcellularLocation>
</comment>